<comment type="caution">
    <text evidence="1">The sequence shown here is derived from an EMBL/GenBank/DDBJ whole genome shotgun (WGS) entry which is preliminary data.</text>
</comment>
<sequence>MLYRGIKMKNLQAKMFNKKASNPKNKPDQILEAIALKPGQSIADIGAGGGYFSLRFAEMVGKKGKVYALDTNPGFLEFIKNSAKEKKLN</sequence>
<protein>
    <recommendedName>
        <fullName evidence="3">Methyltransferase domain-containing protein</fullName>
    </recommendedName>
</protein>
<reference evidence="1 2" key="1">
    <citation type="submission" date="2018-06" db="EMBL/GenBank/DDBJ databases">
        <title>Extensive metabolic versatility and redundancy in microbially diverse, dynamic hydrothermal sediments.</title>
        <authorList>
            <person name="Dombrowski N."/>
            <person name="Teske A."/>
            <person name="Baker B.J."/>
        </authorList>
    </citation>
    <scope>NUCLEOTIDE SEQUENCE [LARGE SCALE GENOMIC DNA]</scope>
    <source>
        <strain evidence="1">B47_G16</strain>
    </source>
</reference>
<name>A0A497E2J8_UNCAE</name>
<accession>A0A497E2J8</accession>
<evidence type="ECO:0008006" key="3">
    <source>
        <dbReference type="Google" id="ProtNLM"/>
    </source>
</evidence>
<dbReference type="EMBL" id="QMPZ01000153">
    <property type="protein sequence ID" value="RLE07622.1"/>
    <property type="molecule type" value="Genomic_DNA"/>
</dbReference>
<gene>
    <name evidence="1" type="ORF">DRJ00_07785</name>
</gene>
<dbReference type="SUPFAM" id="SSF53335">
    <property type="entry name" value="S-adenosyl-L-methionine-dependent methyltransferases"/>
    <property type="match status" value="1"/>
</dbReference>
<dbReference type="Proteomes" id="UP000279422">
    <property type="component" value="Unassembled WGS sequence"/>
</dbReference>
<dbReference type="Pfam" id="PF01135">
    <property type="entry name" value="PCMT"/>
    <property type="match status" value="1"/>
</dbReference>
<feature type="non-terminal residue" evidence="1">
    <location>
        <position position="89"/>
    </location>
</feature>
<dbReference type="AlphaFoldDB" id="A0A497E2J8"/>
<proteinExistence type="predicted"/>
<organism evidence="1 2">
    <name type="scientific">Aerophobetes bacterium</name>
    <dbReference type="NCBI Taxonomy" id="2030807"/>
    <lineage>
        <taxon>Bacteria</taxon>
        <taxon>Candidatus Aerophobota</taxon>
    </lineage>
</organism>
<evidence type="ECO:0000313" key="1">
    <source>
        <dbReference type="EMBL" id="RLE07622.1"/>
    </source>
</evidence>
<dbReference type="CDD" id="cd02440">
    <property type="entry name" value="AdoMet_MTases"/>
    <property type="match status" value="1"/>
</dbReference>
<dbReference type="InterPro" id="IPR029063">
    <property type="entry name" value="SAM-dependent_MTases_sf"/>
</dbReference>
<dbReference type="Gene3D" id="3.40.50.150">
    <property type="entry name" value="Vaccinia Virus protein VP39"/>
    <property type="match status" value="1"/>
</dbReference>
<evidence type="ECO:0000313" key="2">
    <source>
        <dbReference type="Proteomes" id="UP000279422"/>
    </source>
</evidence>